<evidence type="ECO:0000256" key="1">
    <source>
        <dbReference type="ARBA" id="ARBA00004141"/>
    </source>
</evidence>
<dbReference type="PANTHER" id="PTHR12560">
    <property type="entry name" value="LONGEVITY ASSURANCE FACTOR 1 LAG1"/>
    <property type="match status" value="1"/>
</dbReference>
<feature type="transmembrane region" description="Helical" evidence="8">
    <location>
        <begin position="20"/>
        <end position="37"/>
    </location>
</feature>
<dbReference type="SMART" id="SM00724">
    <property type="entry name" value="TLC"/>
    <property type="match status" value="1"/>
</dbReference>
<dbReference type="Pfam" id="PF03798">
    <property type="entry name" value="TRAM_LAG1_CLN8"/>
    <property type="match status" value="1"/>
</dbReference>
<accession>A0A177EBT7</accession>
<feature type="transmembrane region" description="Helical" evidence="8">
    <location>
        <begin position="69"/>
        <end position="90"/>
    </location>
</feature>
<evidence type="ECO:0000259" key="9">
    <source>
        <dbReference type="PROSITE" id="PS50922"/>
    </source>
</evidence>
<dbReference type="PANTHER" id="PTHR12560:SF0">
    <property type="entry name" value="LD18904P"/>
    <property type="match status" value="1"/>
</dbReference>
<dbReference type="RefSeq" id="XP_067543967.1">
    <property type="nucleotide sequence ID" value="XM_067688779.1"/>
</dbReference>
<dbReference type="InterPro" id="IPR006634">
    <property type="entry name" value="TLC-dom"/>
</dbReference>
<evidence type="ECO:0000256" key="7">
    <source>
        <dbReference type="SAM" id="MobiDB-lite"/>
    </source>
</evidence>
<evidence type="ECO:0000256" key="3">
    <source>
        <dbReference type="ARBA" id="ARBA00022692"/>
    </source>
</evidence>
<protein>
    <submittedName>
        <fullName evidence="10">Ceramide synthetase</fullName>
    </submittedName>
</protein>
<proteinExistence type="inferred from homology"/>
<comment type="similarity">
    <text evidence="2">Belongs to the sphingosine N-acyltransferase family.</text>
</comment>
<dbReference type="GeneID" id="93647711"/>
<evidence type="ECO:0000313" key="10">
    <source>
        <dbReference type="EMBL" id="OAG29288.1"/>
    </source>
</evidence>
<comment type="caution">
    <text evidence="10">The sequence shown here is derived from an EMBL/GenBank/DDBJ whole genome shotgun (WGS) entry which is preliminary data.</text>
</comment>
<dbReference type="GO" id="GO:0016020">
    <property type="term" value="C:membrane"/>
    <property type="evidence" value="ECO:0007669"/>
    <property type="project" value="UniProtKB-SubCell"/>
</dbReference>
<evidence type="ECO:0000256" key="8">
    <source>
        <dbReference type="SAM" id="Phobius"/>
    </source>
</evidence>
<reference evidence="10 11" key="1">
    <citation type="submission" date="2016-02" db="EMBL/GenBank/DDBJ databases">
        <title>Discovery of a natural microsporidian pathogen with a broad tissue tropism in Caenorhabditis elegans.</title>
        <authorList>
            <person name="Luallen R.J."/>
            <person name="Reinke A.W."/>
            <person name="Tong L."/>
            <person name="Botts M.R."/>
            <person name="Felix M.-A."/>
            <person name="Troemel E.R."/>
        </authorList>
    </citation>
    <scope>NUCLEOTIDE SEQUENCE [LARGE SCALE GENOMIC DNA]</scope>
    <source>
        <strain evidence="10 11">JUm2807</strain>
    </source>
</reference>
<dbReference type="OrthoDB" id="537032at2759"/>
<dbReference type="VEuPathDB" id="MicrosporidiaDB:NEDG_01361"/>
<evidence type="ECO:0000256" key="2">
    <source>
        <dbReference type="ARBA" id="ARBA00009808"/>
    </source>
</evidence>
<dbReference type="EMBL" id="LTDL01000041">
    <property type="protein sequence ID" value="OAG29288.1"/>
    <property type="molecule type" value="Genomic_DNA"/>
</dbReference>
<name>A0A177EBT7_9MICR</name>
<gene>
    <name evidence="10" type="ORF">NEDG_01361</name>
</gene>
<evidence type="ECO:0000256" key="5">
    <source>
        <dbReference type="ARBA" id="ARBA00023136"/>
    </source>
</evidence>
<dbReference type="InterPro" id="IPR016439">
    <property type="entry name" value="Lag1/Lac1-like"/>
</dbReference>
<keyword evidence="11" id="KW-1185">Reference proteome</keyword>
<keyword evidence="3 6" id="KW-0812">Transmembrane</keyword>
<organism evidence="10 11">
    <name type="scientific">Nematocida displodere</name>
    <dbReference type="NCBI Taxonomy" id="1805483"/>
    <lineage>
        <taxon>Eukaryota</taxon>
        <taxon>Fungi</taxon>
        <taxon>Fungi incertae sedis</taxon>
        <taxon>Microsporidia</taxon>
        <taxon>Nematocida</taxon>
    </lineage>
</organism>
<evidence type="ECO:0000256" key="4">
    <source>
        <dbReference type="ARBA" id="ARBA00022989"/>
    </source>
</evidence>
<dbReference type="Proteomes" id="UP000185944">
    <property type="component" value="Unassembled WGS sequence"/>
</dbReference>
<dbReference type="GO" id="GO:0046513">
    <property type="term" value="P:ceramide biosynthetic process"/>
    <property type="evidence" value="ECO:0007669"/>
    <property type="project" value="InterPro"/>
</dbReference>
<evidence type="ECO:0000256" key="6">
    <source>
        <dbReference type="PROSITE-ProRule" id="PRU00205"/>
    </source>
</evidence>
<keyword evidence="4 8" id="KW-1133">Transmembrane helix</keyword>
<dbReference type="AlphaFoldDB" id="A0A177EBT7"/>
<feature type="domain" description="TLC" evidence="9">
    <location>
        <begin position="60"/>
        <end position="259"/>
    </location>
</feature>
<feature type="region of interest" description="Disordered" evidence="7">
    <location>
        <begin position="271"/>
        <end position="292"/>
    </location>
</feature>
<comment type="subcellular location">
    <subcellularLocation>
        <location evidence="1">Membrane</location>
        <topology evidence="1">Multi-pass membrane protein</topology>
    </subcellularLocation>
</comment>
<sequence length="292" mass="34213">MRQEWVGRSLESAYRYPDDLVLYGCGMVVYVALYLVVKKWAGNAIIAKFSRNKSSDIPMKKFSRALWKTFAYSVLVAWGVFSTWGEGWVWSPIGITMTWENNKTPWRINAYYVLETVYYTGSFVTMFLEEKQSDFYLMIWHHFETLVLMGFSYHYNFLRYGAYLMLLHDISDPWMDSAKLAVYMGYQGVGDCLFVVFTLMFIVPRIAIYPFMVLIPGYGFLWEFGNKLLVPIWGLLVGVFLLNAYWAVLILRMLADFLTKGRVERDIRDLPEAERQKAQKGKSKEMSRKKNK</sequence>
<dbReference type="PROSITE" id="PS50922">
    <property type="entry name" value="TLC"/>
    <property type="match status" value="1"/>
</dbReference>
<feature type="transmembrane region" description="Helical" evidence="8">
    <location>
        <begin position="110"/>
        <end position="128"/>
    </location>
</feature>
<dbReference type="STRING" id="1805483.A0A177EBT7"/>
<evidence type="ECO:0000313" key="11">
    <source>
        <dbReference type="Proteomes" id="UP000185944"/>
    </source>
</evidence>
<dbReference type="GO" id="GO:0050291">
    <property type="term" value="F:sphingosine N-acyltransferase activity"/>
    <property type="evidence" value="ECO:0007669"/>
    <property type="project" value="InterPro"/>
</dbReference>
<dbReference type="PIRSF" id="PIRSF005225">
    <property type="entry name" value="LAG1_LAC1"/>
    <property type="match status" value="1"/>
</dbReference>
<feature type="transmembrane region" description="Helical" evidence="8">
    <location>
        <begin position="230"/>
        <end position="255"/>
    </location>
</feature>
<keyword evidence="5 6" id="KW-0472">Membrane</keyword>